<feature type="domain" description="Leucine rich repeat variant" evidence="3">
    <location>
        <begin position="6"/>
        <end position="54"/>
    </location>
</feature>
<dbReference type="EMBL" id="CP064760">
    <property type="protein sequence ID" value="QPE04979.1"/>
    <property type="molecule type" value="Genomic_DNA"/>
</dbReference>
<dbReference type="KEGG" id="msf:IT882_02325"/>
<accession>A0A7S8MXB9</accession>
<dbReference type="InterPro" id="IPR057893">
    <property type="entry name" value="LRV_2"/>
</dbReference>
<keyword evidence="2" id="KW-0472">Membrane</keyword>
<evidence type="ECO:0000313" key="4">
    <source>
        <dbReference type="EMBL" id="QPE04979.1"/>
    </source>
</evidence>
<gene>
    <name evidence="4" type="ORF">IT882_02325</name>
</gene>
<proteinExistence type="predicted"/>
<feature type="transmembrane region" description="Helical" evidence="2">
    <location>
        <begin position="101"/>
        <end position="121"/>
    </location>
</feature>
<feature type="region of interest" description="Disordered" evidence="1">
    <location>
        <begin position="129"/>
        <end position="148"/>
    </location>
</feature>
<feature type="region of interest" description="Disordered" evidence="1">
    <location>
        <begin position="48"/>
        <end position="97"/>
    </location>
</feature>
<dbReference type="RefSeq" id="WP_195693000.1">
    <property type="nucleotide sequence ID" value="NZ_CP064760.1"/>
</dbReference>
<keyword evidence="2" id="KW-0812">Transmembrane</keyword>
<dbReference type="Proteomes" id="UP000594480">
    <property type="component" value="Chromosome"/>
</dbReference>
<dbReference type="Pfam" id="PF25591">
    <property type="entry name" value="LRV_2"/>
    <property type="match status" value="1"/>
</dbReference>
<feature type="compositionally biased region" description="Low complexity" evidence="1">
    <location>
        <begin position="129"/>
        <end position="147"/>
    </location>
</feature>
<protein>
    <submittedName>
        <fullName evidence="4">Sensor domain-containing protein</fullName>
    </submittedName>
</protein>
<evidence type="ECO:0000259" key="3">
    <source>
        <dbReference type="Pfam" id="PF25591"/>
    </source>
</evidence>
<evidence type="ECO:0000313" key="5">
    <source>
        <dbReference type="Proteomes" id="UP000594480"/>
    </source>
</evidence>
<feature type="compositionally biased region" description="Low complexity" evidence="1">
    <location>
        <begin position="48"/>
        <end position="62"/>
    </location>
</feature>
<sequence length="345" mass="36228">MDRLEAWRLLHEPETDASTLASIAAEHPEFAEKIAAHPNCYEALASWARSATEASSATPSPEVHGSPADQTSAVESKSADVRTEAPPQEAHGSRRHRQGMVIGAAAIVGLLAVGGGVWALAAVNAGAGTDPSGSMSAGSATASTAPMLDGPPVYVGDELAWLLPDDAELRSLFPGIGTIMRGAELSGIGETEGAHPVPEDCWVWYWGDDWAVTGMRTASWDAGVVSVRGFPTPAEAEAFFASHRDTIGVCADFAVADSTGTEFSRITVEPLAVPAEIVDLIAVHRVEPGEYGDDSLQLLSLTGNTVSQVRVAWEETFRDVSTLADVMAATRDEAAAELVERIGIR</sequence>
<evidence type="ECO:0000256" key="1">
    <source>
        <dbReference type="SAM" id="MobiDB-lite"/>
    </source>
</evidence>
<organism evidence="4 5">
    <name type="scientific">Microbacterium schleiferi</name>
    <dbReference type="NCBI Taxonomy" id="69362"/>
    <lineage>
        <taxon>Bacteria</taxon>
        <taxon>Bacillati</taxon>
        <taxon>Actinomycetota</taxon>
        <taxon>Actinomycetes</taxon>
        <taxon>Micrococcales</taxon>
        <taxon>Microbacteriaceae</taxon>
        <taxon>Microbacterium</taxon>
    </lineage>
</organism>
<dbReference type="AlphaFoldDB" id="A0A7S8MXB9"/>
<dbReference type="Gene3D" id="3.40.1000.70">
    <property type="entry name" value="PknH-like extracellular domain"/>
    <property type="match status" value="1"/>
</dbReference>
<keyword evidence="2" id="KW-1133">Transmembrane helix</keyword>
<dbReference type="InterPro" id="IPR038232">
    <property type="entry name" value="PknH-like_Extracell_sf"/>
</dbReference>
<name>A0A7S8MXB9_9MICO</name>
<evidence type="ECO:0000256" key="2">
    <source>
        <dbReference type="SAM" id="Phobius"/>
    </source>
</evidence>
<keyword evidence="5" id="KW-1185">Reference proteome</keyword>
<reference evidence="4 5" key="1">
    <citation type="submission" date="2020-11" db="EMBL/GenBank/DDBJ databases">
        <title>Amino acid is mineralized and recycled by bacteria in oceanic microbiome.</title>
        <authorList>
            <person name="Zheng L.Y."/>
        </authorList>
    </citation>
    <scope>NUCLEOTIDE SEQUENCE [LARGE SCALE GENOMIC DNA]</scope>
    <source>
        <strain evidence="4 5">A32-1</strain>
    </source>
</reference>